<dbReference type="Pfam" id="PF00266">
    <property type="entry name" value="Aminotran_5"/>
    <property type="match status" value="1"/>
</dbReference>
<evidence type="ECO:0000313" key="9">
    <source>
        <dbReference type="EMBL" id="VHO01287.1"/>
    </source>
</evidence>
<evidence type="ECO:0000256" key="2">
    <source>
        <dbReference type="ARBA" id="ARBA00010447"/>
    </source>
</evidence>
<evidence type="ECO:0000256" key="5">
    <source>
        <dbReference type="ARBA" id="ARBA00022898"/>
    </source>
</evidence>
<evidence type="ECO:0000256" key="4">
    <source>
        <dbReference type="ARBA" id="ARBA00022679"/>
    </source>
</evidence>
<dbReference type="EMBL" id="CAAJGR010000048">
    <property type="protein sequence ID" value="VHO01287.1"/>
    <property type="molecule type" value="Genomic_DNA"/>
</dbReference>
<dbReference type="Gene3D" id="3.90.1150.10">
    <property type="entry name" value="Aspartate Aminotransferase, domain 1"/>
    <property type="match status" value="1"/>
</dbReference>
<proteinExistence type="inferred from homology"/>
<evidence type="ECO:0000256" key="3">
    <source>
        <dbReference type="ARBA" id="ARBA00012239"/>
    </source>
</evidence>
<dbReference type="InterPro" id="IPR020578">
    <property type="entry name" value="Aminotrans_V_PyrdxlP_BS"/>
</dbReference>
<dbReference type="InterPro" id="IPR000192">
    <property type="entry name" value="Aminotrans_V_dom"/>
</dbReference>
<dbReference type="Gene3D" id="3.40.640.10">
    <property type="entry name" value="Type I PLP-dependent aspartate aminotransferase-like (Major domain)"/>
    <property type="match status" value="1"/>
</dbReference>
<dbReference type="CDD" id="cd06453">
    <property type="entry name" value="SufS_like"/>
    <property type="match status" value="1"/>
</dbReference>
<dbReference type="GO" id="GO:0006534">
    <property type="term" value="P:cysteine metabolic process"/>
    <property type="evidence" value="ECO:0007669"/>
    <property type="project" value="InterPro"/>
</dbReference>
<dbReference type="PANTHER" id="PTHR43586:SF8">
    <property type="entry name" value="CYSTEINE DESULFURASE 1, CHLOROPLASTIC"/>
    <property type="match status" value="1"/>
</dbReference>
<dbReference type="PANTHER" id="PTHR43586">
    <property type="entry name" value="CYSTEINE DESULFURASE"/>
    <property type="match status" value="1"/>
</dbReference>
<feature type="domain" description="Aminotransferase class V" evidence="8">
    <location>
        <begin position="23"/>
        <end position="391"/>
    </location>
</feature>
<evidence type="ECO:0000256" key="6">
    <source>
        <dbReference type="ARBA" id="ARBA00050776"/>
    </source>
</evidence>
<gene>
    <name evidence="9" type="ORF">BAL341_276</name>
</gene>
<comment type="cofactor">
    <cofactor evidence="1 7">
        <name>pyridoxal 5'-phosphate</name>
        <dbReference type="ChEBI" id="CHEBI:597326"/>
    </cofactor>
</comment>
<comment type="similarity">
    <text evidence="2">Belongs to the class-V pyridoxal-phosphate-dependent aminotransferase family. Csd subfamily.</text>
</comment>
<dbReference type="AlphaFoldDB" id="A0A486XGM8"/>
<comment type="catalytic activity">
    <reaction evidence="6">
        <text>(sulfur carrier)-H + L-cysteine = (sulfur carrier)-SH + L-alanine</text>
        <dbReference type="Rhea" id="RHEA:43892"/>
        <dbReference type="Rhea" id="RHEA-COMP:14737"/>
        <dbReference type="Rhea" id="RHEA-COMP:14739"/>
        <dbReference type="ChEBI" id="CHEBI:29917"/>
        <dbReference type="ChEBI" id="CHEBI:35235"/>
        <dbReference type="ChEBI" id="CHEBI:57972"/>
        <dbReference type="ChEBI" id="CHEBI:64428"/>
        <dbReference type="EC" id="2.8.1.7"/>
    </reaction>
</comment>
<keyword evidence="4 9" id="KW-0808">Transferase</keyword>
<dbReference type="GO" id="GO:0031071">
    <property type="term" value="F:cysteine desulfurase activity"/>
    <property type="evidence" value="ECO:0007669"/>
    <property type="project" value="UniProtKB-EC"/>
</dbReference>
<name>A0A486XGM8_9GAMM</name>
<dbReference type="EC" id="2.8.1.7" evidence="3"/>
<sequence length="405" mass="44523">MIGFDVQQFRQQFAFFANQPDWVYLDNAATMHKPNAVVTAISEFYQQHNSNVHRGAHRLSKHATAQFEQARATVASYINARYNHEVIFTSGATAALNQIAFGLMHTVLQPGDRILLTQLEHHANIVPWQLHCQRHGVIIDVVPLTADHQLDISAYQQLLQLKPKLVSFSHISNVLGHIQPVAQLVTLAKAAGAITVVDGAQGIVYDQVDMQQLDCDFYVFSGHKLYGPTGVGILYGKTSWLERLTPIFAGGEMIDQVSFVNTSFNKLPFRLEAGTPNIVGAIGLATAINWLQNYNSAALIKHKSLLLKELYSGLSSIKAIDILSLPVHNAGIVAFNVDTEHPADVAELLNQQQIAVRSGQHCAMPLFSYLARPGAVRCSIAAYNTLDEVNRCLLAVEQAVEILTA</sequence>
<organism evidence="9">
    <name type="scientific">Rheinheimera sp. BAL341</name>
    <dbReference type="NCBI Taxonomy" id="1708203"/>
    <lineage>
        <taxon>Bacteria</taxon>
        <taxon>Pseudomonadati</taxon>
        <taxon>Pseudomonadota</taxon>
        <taxon>Gammaproteobacteria</taxon>
        <taxon>Chromatiales</taxon>
        <taxon>Chromatiaceae</taxon>
        <taxon>Rheinheimera</taxon>
    </lineage>
</organism>
<dbReference type="InterPro" id="IPR015422">
    <property type="entry name" value="PyrdxlP-dep_Trfase_small"/>
</dbReference>
<keyword evidence="5" id="KW-0663">Pyridoxal phosphate</keyword>
<dbReference type="InterPro" id="IPR015424">
    <property type="entry name" value="PyrdxlP-dep_Trfase"/>
</dbReference>
<dbReference type="SUPFAM" id="SSF53383">
    <property type="entry name" value="PLP-dependent transferases"/>
    <property type="match status" value="1"/>
</dbReference>
<dbReference type="GO" id="GO:0030170">
    <property type="term" value="F:pyridoxal phosphate binding"/>
    <property type="evidence" value="ECO:0007669"/>
    <property type="project" value="InterPro"/>
</dbReference>
<dbReference type="InterPro" id="IPR015421">
    <property type="entry name" value="PyrdxlP-dep_Trfase_major"/>
</dbReference>
<accession>A0A486XGM8</accession>
<dbReference type="InterPro" id="IPR010970">
    <property type="entry name" value="Cys_dSase_SufS"/>
</dbReference>
<protein>
    <recommendedName>
        <fullName evidence="3">cysteine desulfurase</fullName>
        <ecNumber evidence="3">2.8.1.7</ecNumber>
    </recommendedName>
</protein>
<reference evidence="9" key="1">
    <citation type="submission" date="2019-04" db="EMBL/GenBank/DDBJ databases">
        <authorList>
            <person name="Brambilla D."/>
        </authorList>
    </citation>
    <scope>NUCLEOTIDE SEQUENCE</scope>
    <source>
        <strain evidence="9">BAL1</strain>
    </source>
</reference>
<dbReference type="PROSITE" id="PS00595">
    <property type="entry name" value="AA_TRANSFER_CLASS_5"/>
    <property type="match status" value="1"/>
</dbReference>
<evidence type="ECO:0000256" key="7">
    <source>
        <dbReference type="RuleBase" id="RU004504"/>
    </source>
</evidence>
<evidence type="ECO:0000256" key="1">
    <source>
        <dbReference type="ARBA" id="ARBA00001933"/>
    </source>
</evidence>
<evidence type="ECO:0000259" key="8">
    <source>
        <dbReference type="Pfam" id="PF00266"/>
    </source>
</evidence>